<proteinExistence type="predicted"/>
<dbReference type="Proteomes" id="UP001200034">
    <property type="component" value="Unassembled WGS sequence"/>
</dbReference>
<dbReference type="PANTHER" id="PTHR46669:SF1">
    <property type="entry name" value="LEUCINE-RICH PPR MOTIF-CONTAINING PROTEIN, MITOCHONDRIAL"/>
    <property type="match status" value="1"/>
</dbReference>
<dbReference type="GO" id="GO:0070129">
    <property type="term" value="P:regulation of mitochondrial translation"/>
    <property type="evidence" value="ECO:0007669"/>
    <property type="project" value="TreeGrafter"/>
</dbReference>
<dbReference type="GO" id="GO:0005634">
    <property type="term" value="C:nucleus"/>
    <property type="evidence" value="ECO:0007669"/>
    <property type="project" value="TreeGrafter"/>
</dbReference>
<keyword evidence="5" id="KW-1185">Reference proteome</keyword>
<dbReference type="Gene3D" id="1.25.40.10">
    <property type="entry name" value="Tetratricopeptide repeat domain"/>
    <property type="match status" value="2"/>
</dbReference>
<feature type="compositionally biased region" description="Basic and acidic residues" evidence="3">
    <location>
        <begin position="1412"/>
        <end position="1427"/>
    </location>
</feature>
<dbReference type="GO" id="GO:0003730">
    <property type="term" value="F:mRNA 3'-UTR binding"/>
    <property type="evidence" value="ECO:0007669"/>
    <property type="project" value="TreeGrafter"/>
</dbReference>
<gene>
    <name evidence="4" type="ORF">KR093_010621</name>
</gene>
<feature type="region of interest" description="Disordered" evidence="3">
    <location>
        <begin position="1051"/>
        <end position="1089"/>
    </location>
</feature>
<keyword evidence="2" id="KW-0175">Coiled coil</keyword>
<feature type="region of interest" description="Disordered" evidence="3">
    <location>
        <begin position="1383"/>
        <end position="1427"/>
    </location>
</feature>
<evidence type="ECO:0008006" key="6">
    <source>
        <dbReference type="Google" id="ProtNLM"/>
    </source>
</evidence>
<evidence type="ECO:0000313" key="4">
    <source>
        <dbReference type="EMBL" id="KAH8378304.1"/>
    </source>
</evidence>
<dbReference type="InterPro" id="IPR033490">
    <property type="entry name" value="LRP130"/>
</dbReference>
<reference evidence="4" key="1">
    <citation type="journal article" date="2021" name="Mol. Ecol. Resour.">
        <title>Phylogenomic analyses of the genus Drosophila reveals genomic signals of climate adaptation.</title>
        <authorList>
            <person name="Li F."/>
            <person name="Rane R.V."/>
            <person name="Luria V."/>
            <person name="Xiong Z."/>
            <person name="Chen J."/>
            <person name="Li Z."/>
            <person name="Catullo R.A."/>
            <person name="Griffin P.C."/>
            <person name="Schiffer M."/>
            <person name="Pearce S."/>
            <person name="Lee S.F."/>
            <person name="McElroy K."/>
            <person name="Stocker A."/>
            <person name="Shirriffs J."/>
            <person name="Cockerell F."/>
            <person name="Coppin C."/>
            <person name="Sgro C.M."/>
            <person name="Karger A."/>
            <person name="Cain J.W."/>
            <person name="Weber J.A."/>
            <person name="Santpere G."/>
            <person name="Kirschner M.W."/>
            <person name="Hoffmann A.A."/>
            <person name="Oakeshott J.G."/>
            <person name="Zhang G."/>
        </authorList>
    </citation>
    <scope>NUCLEOTIDE SEQUENCE</scope>
    <source>
        <strain evidence="4">BGI-SZ-2011g</strain>
    </source>
</reference>
<sequence>MASILRTGKLLRYFAGFTRNVVVNSVRDCESNNLLQSAPCMCGQFQNGFASNAAATKAELSLDRQIKRLDQDARRIGRISRRDLEEVLDEIRTQRTATSSQSLLVIRCCGNLVPEELPEVRTALVQEIWKTLNALNVPMDISHYNALLRVYLENEHQFTPTDFLAEIEAKGIEPNRVTYQRLIARYCQQGDIDGATRILEFMRGKSLPVNENVFNSLILGHSQANDLESAKGILGVMKQAGLEPSADTYTTLLCAFGRHGDIDALNSTLAECEAKEIILLDKDLLDIAYTLTINGHGQHVDTLLTKLRISPGFNQDAVNIILRLVNKGHEDVALKLLRLMPRGTRVNGEPVDVGAFYIRQLVKANRPVESILNICRTLQAEGLNPKALTIATEAGLTHGVMNNALPLLQEMKNLGLPIRQHYFWPLFCSVNSNQVLDIVRRMQQEFAVNPNSETIRDYVIPNLKEKNWERVVTVLRDAGVPNSTAVTSAVYAALTTHQIADAAKIMEKHRAYYVPIVFRQPLILALSNTNDYAAFIRCIRQIHEGMQLRAGREAAEETEAPNADAEAAAERTVPDVVGAIVYEAAIYFRRERVSMLEKTLKGLVNQGLSISSLKATALSELLGAEMTTVISELLGKLTSGELEPVPLPNSGKRPLDSLSIDGGLKCIKQVVESKSFLFKMILFLAELERFIKNVEAKGENANNIKRQLLSACFRSQNLEKTLEVIERLNEEKFQISIGLYAQLIDLYTHHKRSSDALAQCSKLREADANFKLDNLKTVRLAELLLQEERVEETLELLKSNAKEMVHNESEGSSFNYVGTVWRILNTIAESGNADKLKRIFDALVESNYVVPTNVLLGPLIKVHMIKDDLTSAINAFEQICQQYKSTPWKNELACRLIQKEDAANLQRLTDLSTSIHGEVNSLYDLVFSFVECGRVRQARKILETPGLRTRPQRINSACDRYKNEGMLQPLEGLIEATKDLGHIDRNKIYYTLLLSYDKADEAEKALGLWTKMQEEAVAPTDAFLLRLAELLQRKNIEVPFVVPESVLPKSRRGKAASAPAASTKAEKPKEEQLKAEPKAAQPPKAPSNMSSFRRAIHANDVDAAIACRERIISGDKLGVLDTSRLIELLVRADRLQEATKYVDELLAAKQHPQPKIFKYYLNKLAASGDLATLERIGQQLNDEQKRLVSFDNRYCHAYIVAGKAEQFLKQLTTNIEEAKTPEDAAKLAEKFPRGGAVGLLEKHPELVAQYEALAEKYAALNQLGPMNVLWMHLISNGQEVASKQIWDKHLSNAPRLMFQRVLQTAREQQDEKLASTVISQLRSSKISEGAIGNAYSCLLDIQTNKGNTDKALDLLANAIKDVSLEHINRTALLRLKQAVEEKSQKFPYTVPEKRTKAGDSSSSSSSSSDDDVSPKKPETVKDKPEQA</sequence>
<feature type="compositionally biased region" description="Basic and acidic residues" evidence="3">
    <location>
        <begin position="1064"/>
        <end position="1077"/>
    </location>
</feature>
<feature type="coiled-coil region" evidence="2">
    <location>
        <begin position="780"/>
        <end position="807"/>
    </location>
</feature>
<accession>A0AAD4K6A7</accession>
<evidence type="ECO:0000256" key="3">
    <source>
        <dbReference type="SAM" id="MobiDB-lite"/>
    </source>
</evidence>
<dbReference type="Pfam" id="PF13041">
    <property type="entry name" value="PPR_2"/>
    <property type="match status" value="1"/>
</dbReference>
<dbReference type="InterPro" id="IPR002885">
    <property type="entry name" value="PPR_rpt"/>
</dbReference>
<feature type="repeat" description="PPR" evidence="1">
    <location>
        <begin position="210"/>
        <end position="244"/>
    </location>
</feature>
<comment type="caution">
    <text evidence="4">The sequence shown here is derived from an EMBL/GenBank/DDBJ whole genome shotgun (WGS) entry which is preliminary data.</text>
</comment>
<dbReference type="Pfam" id="PF12854">
    <property type="entry name" value="PPR_1"/>
    <property type="match status" value="1"/>
</dbReference>
<dbReference type="PANTHER" id="PTHR46669">
    <property type="entry name" value="LEUCINE-RICH PPR MOTIF-CONTAINING PROTEIN, MITOCHONDRIAL"/>
    <property type="match status" value="1"/>
</dbReference>
<dbReference type="GO" id="GO:0005739">
    <property type="term" value="C:mitochondrion"/>
    <property type="evidence" value="ECO:0007669"/>
    <property type="project" value="TreeGrafter"/>
</dbReference>
<protein>
    <recommendedName>
        <fullName evidence="6">Leucine-rich PPR motif-containing protein, mitochondrial</fullName>
    </recommendedName>
</protein>
<dbReference type="PROSITE" id="PS51375">
    <property type="entry name" value="PPR"/>
    <property type="match status" value="2"/>
</dbReference>
<evidence type="ECO:0000256" key="1">
    <source>
        <dbReference type="PROSITE-ProRule" id="PRU00708"/>
    </source>
</evidence>
<dbReference type="EMBL" id="JAJJHW010001127">
    <property type="protein sequence ID" value="KAH8378304.1"/>
    <property type="molecule type" value="Genomic_DNA"/>
</dbReference>
<organism evidence="4 5">
    <name type="scientific">Drosophila rubida</name>
    <dbReference type="NCBI Taxonomy" id="30044"/>
    <lineage>
        <taxon>Eukaryota</taxon>
        <taxon>Metazoa</taxon>
        <taxon>Ecdysozoa</taxon>
        <taxon>Arthropoda</taxon>
        <taxon>Hexapoda</taxon>
        <taxon>Insecta</taxon>
        <taxon>Pterygota</taxon>
        <taxon>Neoptera</taxon>
        <taxon>Endopterygota</taxon>
        <taxon>Diptera</taxon>
        <taxon>Brachycera</taxon>
        <taxon>Muscomorpha</taxon>
        <taxon>Ephydroidea</taxon>
        <taxon>Drosophilidae</taxon>
        <taxon>Drosophila</taxon>
    </lineage>
</organism>
<dbReference type="InterPro" id="IPR011990">
    <property type="entry name" value="TPR-like_helical_dom_sf"/>
</dbReference>
<evidence type="ECO:0000313" key="5">
    <source>
        <dbReference type="Proteomes" id="UP001200034"/>
    </source>
</evidence>
<name>A0AAD4K6A7_9MUSC</name>
<feature type="repeat" description="PPR" evidence="1">
    <location>
        <begin position="175"/>
        <end position="209"/>
    </location>
</feature>
<evidence type="ECO:0000256" key="2">
    <source>
        <dbReference type="SAM" id="Coils"/>
    </source>
</evidence>